<evidence type="ECO:0000313" key="1">
    <source>
        <dbReference type="EMBL" id="QPB09161.1"/>
    </source>
</evidence>
<sequence>MDTKSPDFYFDLDDTLTGTNPYLYRRAKTFTKLNGEHDVHDVLVQSEKNGLTTLQLPKPIGDYIFTHFLEDGNFMLSVNRSPLLEGNLGAFICLLKTIRAKGGKVGVCTHRGFHPKAKSYSEYWLDANIGMKYFDEVHVLDPKAHPDKLKYLETQSESFKLVDDNPFHDLNKVHPRDNRILHYNGISDYSGYRFQRKVKSVSDIMQLL</sequence>
<dbReference type="Proteomes" id="UP000662782">
    <property type="component" value="Segment"/>
</dbReference>
<name>A0A873WNB5_9CAUD</name>
<proteinExistence type="predicted"/>
<keyword evidence="2" id="KW-1185">Reference proteome</keyword>
<organism evidence="1 2">
    <name type="scientific">Klebsiella phage Miami</name>
    <dbReference type="NCBI Taxonomy" id="2767581"/>
    <lineage>
        <taxon>Viruses</taxon>
        <taxon>Duplodnaviria</taxon>
        <taxon>Heunggongvirae</taxon>
        <taxon>Uroviricota</taxon>
        <taxon>Caudoviricetes</taxon>
        <taxon>Chimalliviridae</taxon>
        <taxon>Miamivirus</taxon>
        <taxon>Miamivirus miami</taxon>
    </lineage>
</organism>
<evidence type="ECO:0000313" key="2">
    <source>
        <dbReference type="Proteomes" id="UP000662782"/>
    </source>
</evidence>
<dbReference type="SUPFAM" id="SSF56784">
    <property type="entry name" value="HAD-like"/>
    <property type="match status" value="1"/>
</dbReference>
<dbReference type="EMBL" id="MT701590">
    <property type="protein sequence ID" value="QPB09161.1"/>
    <property type="molecule type" value="Genomic_DNA"/>
</dbReference>
<protein>
    <submittedName>
        <fullName evidence="1">HAD-like superfamily domain containing protein</fullName>
    </submittedName>
</protein>
<dbReference type="InterPro" id="IPR036412">
    <property type="entry name" value="HAD-like_sf"/>
</dbReference>
<gene>
    <name evidence="1" type="ORF">CPT_Miami_066</name>
</gene>
<reference evidence="1 2" key="1">
    <citation type="submission" date="2020-07" db="EMBL/GenBank/DDBJ databases">
        <title>Complete genome sequence of Klebsiella pneumoniae phage Miami.</title>
        <authorList>
            <person name="Mora D.A."/>
            <person name="Lessor L."/>
            <person name="Gill J."/>
            <person name="Liu M."/>
        </authorList>
    </citation>
    <scope>NUCLEOTIDE SEQUENCE [LARGE SCALE GENOMIC DNA]</scope>
</reference>
<accession>A0A873WNB5</accession>